<feature type="compositionally biased region" description="Polar residues" evidence="2">
    <location>
        <begin position="687"/>
        <end position="699"/>
    </location>
</feature>
<feature type="compositionally biased region" description="Polar residues" evidence="2">
    <location>
        <begin position="549"/>
        <end position="600"/>
    </location>
</feature>
<dbReference type="InterPro" id="IPR001650">
    <property type="entry name" value="Helicase_C-like"/>
</dbReference>
<dbReference type="STRING" id="6573.A0A210Q823"/>
<evidence type="ECO:0000256" key="2">
    <source>
        <dbReference type="SAM" id="MobiDB-lite"/>
    </source>
</evidence>
<evidence type="ECO:0000313" key="5">
    <source>
        <dbReference type="Proteomes" id="UP000242188"/>
    </source>
</evidence>
<evidence type="ECO:0000313" key="4">
    <source>
        <dbReference type="EMBL" id="OWF44884.1"/>
    </source>
</evidence>
<dbReference type="GO" id="GO:0016787">
    <property type="term" value="F:hydrolase activity"/>
    <property type="evidence" value="ECO:0007669"/>
    <property type="project" value="UniProtKB-KW"/>
</dbReference>
<dbReference type="SUPFAM" id="SSF52540">
    <property type="entry name" value="P-loop containing nucleoside triphosphate hydrolases"/>
    <property type="match status" value="1"/>
</dbReference>
<gene>
    <name evidence="4" type="ORF">KP79_PYT16729</name>
</gene>
<proteinExistence type="predicted"/>
<feature type="compositionally biased region" description="Polar residues" evidence="2">
    <location>
        <begin position="867"/>
        <end position="883"/>
    </location>
</feature>
<keyword evidence="1" id="KW-0378">Hydrolase</keyword>
<evidence type="ECO:0000256" key="1">
    <source>
        <dbReference type="ARBA" id="ARBA00022801"/>
    </source>
</evidence>
<dbReference type="InterPro" id="IPR050496">
    <property type="entry name" value="SNF2_RAD54_helicase_repair"/>
</dbReference>
<dbReference type="Pfam" id="PF00271">
    <property type="entry name" value="Helicase_C"/>
    <property type="match status" value="1"/>
</dbReference>
<feature type="region of interest" description="Disordered" evidence="2">
    <location>
        <begin position="308"/>
        <end position="331"/>
    </location>
</feature>
<dbReference type="InterPro" id="IPR027417">
    <property type="entry name" value="P-loop_NTPase"/>
</dbReference>
<feature type="compositionally biased region" description="Acidic residues" evidence="2">
    <location>
        <begin position="420"/>
        <end position="432"/>
    </location>
</feature>
<dbReference type="AlphaFoldDB" id="A0A210Q823"/>
<dbReference type="Gene3D" id="3.40.50.300">
    <property type="entry name" value="P-loop containing nucleotide triphosphate hydrolases"/>
    <property type="match status" value="1"/>
</dbReference>
<feature type="compositionally biased region" description="Basic and acidic residues" evidence="2">
    <location>
        <begin position="320"/>
        <end position="331"/>
    </location>
</feature>
<feature type="compositionally biased region" description="Polar residues" evidence="2">
    <location>
        <begin position="620"/>
        <end position="629"/>
    </location>
</feature>
<dbReference type="GO" id="GO:0015616">
    <property type="term" value="F:DNA translocase activity"/>
    <property type="evidence" value="ECO:0007669"/>
    <property type="project" value="TreeGrafter"/>
</dbReference>
<reference evidence="4 5" key="1">
    <citation type="journal article" date="2017" name="Nat. Ecol. Evol.">
        <title>Scallop genome provides insights into evolution of bilaterian karyotype and development.</title>
        <authorList>
            <person name="Wang S."/>
            <person name="Zhang J."/>
            <person name="Jiao W."/>
            <person name="Li J."/>
            <person name="Xun X."/>
            <person name="Sun Y."/>
            <person name="Guo X."/>
            <person name="Huan P."/>
            <person name="Dong B."/>
            <person name="Zhang L."/>
            <person name="Hu X."/>
            <person name="Sun X."/>
            <person name="Wang J."/>
            <person name="Zhao C."/>
            <person name="Wang Y."/>
            <person name="Wang D."/>
            <person name="Huang X."/>
            <person name="Wang R."/>
            <person name="Lv J."/>
            <person name="Li Y."/>
            <person name="Zhang Z."/>
            <person name="Liu B."/>
            <person name="Lu W."/>
            <person name="Hui Y."/>
            <person name="Liang J."/>
            <person name="Zhou Z."/>
            <person name="Hou R."/>
            <person name="Li X."/>
            <person name="Liu Y."/>
            <person name="Li H."/>
            <person name="Ning X."/>
            <person name="Lin Y."/>
            <person name="Zhao L."/>
            <person name="Xing Q."/>
            <person name="Dou J."/>
            <person name="Li Y."/>
            <person name="Mao J."/>
            <person name="Guo H."/>
            <person name="Dou H."/>
            <person name="Li T."/>
            <person name="Mu C."/>
            <person name="Jiang W."/>
            <person name="Fu Q."/>
            <person name="Fu X."/>
            <person name="Miao Y."/>
            <person name="Liu J."/>
            <person name="Yu Q."/>
            <person name="Li R."/>
            <person name="Liao H."/>
            <person name="Li X."/>
            <person name="Kong Y."/>
            <person name="Jiang Z."/>
            <person name="Chourrout D."/>
            <person name="Li R."/>
            <person name="Bao Z."/>
        </authorList>
    </citation>
    <scope>NUCLEOTIDE SEQUENCE [LARGE SCALE GENOMIC DNA]</scope>
    <source>
        <strain evidence="4 5">PY_sf001</strain>
    </source>
</reference>
<feature type="compositionally biased region" description="Acidic residues" evidence="2">
    <location>
        <begin position="538"/>
        <end position="547"/>
    </location>
</feature>
<name>A0A210Q823_MIZYE</name>
<feature type="compositionally biased region" description="Acidic residues" evidence="2">
    <location>
        <begin position="966"/>
        <end position="989"/>
    </location>
</feature>
<dbReference type="EMBL" id="NEDP02004652">
    <property type="protein sequence ID" value="OWF44884.1"/>
    <property type="molecule type" value="Genomic_DNA"/>
</dbReference>
<feature type="compositionally biased region" description="Basic and acidic residues" evidence="2">
    <location>
        <begin position="391"/>
        <end position="400"/>
    </location>
</feature>
<feature type="compositionally biased region" description="Basic and acidic residues" evidence="2">
    <location>
        <begin position="510"/>
        <end position="537"/>
    </location>
</feature>
<keyword evidence="5" id="KW-1185">Reference proteome</keyword>
<feature type="compositionally biased region" description="Basic and acidic residues" evidence="2">
    <location>
        <begin position="900"/>
        <end position="913"/>
    </location>
</feature>
<dbReference type="InterPro" id="IPR049730">
    <property type="entry name" value="SNF2/RAD54-like_C"/>
</dbReference>
<evidence type="ECO:0000259" key="3">
    <source>
        <dbReference type="Pfam" id="PF00271"/>
    </source>
</evidence>
<dbReference type="Proteomes" id="UP000242188">
    <property type="component" value="Unassembled WGS sequence"/>
</dbReference>
<sequence length="1062" mass="118339">MTKKSPLVALTVLKKISDHPRLLSKRACAQLGLDGEDAMDNSLLESEEGLSSAATEIHNMDDNTLINESGKLIFIVQLLTQLKAEGHRTLIFSQSRKILDIIEKVTTNRGHKVMRLDGTVIHISERDQRIHKFQTDTSYTLFLLTTQFETYLKTDRKMTDVNGDCSTCGICLIMNVNKNLVQTWSFIPQPIPSIICVCDHCRCPRIVCGAAQVVRVFTDWLADMLTMHGANKDNMPSVDLEQYFTKQELKELFILDNPRCSKTQVQLQEMHLGCRISDTSLDAHIAFLHSLDLFGLSDHDLMFNKASESMDDKPEDQEEPVSKAHLGGDDYIEHRVQKAQQLLRMESELGEGSTLEERFSKYPRPATNRELPQFNFGPSERPSFPFPGEAEPERKYKVEPESVDLTTMESPDHSGGSGGDSDDPIVLDTSADDLEVKDIEEKIADMSIQITEPPEEKHDVVEIDSDVEELPAPRDENDSDIEELLEFPNRNEDNFIPVKQETDTVQNIKQETDTPHSIKQETVQLERLESSPNKGEDCDNEMEEEDYPTSKSPAKNFSSLMDNSMTHTPDKTSFATCETIETNTPNSQGTRTPGSSTKKTPVTMAMTTPKGRSNKRKSVSHSPWLSRTPKSGKYSPVLNEEIFISPDASRPIVKVEPKPMSSLFRNVSDANTPKVRKPLSLNTTIFSAFSTDSPDVQNESSSSSSSRSSELGKGEMDDLHMTFVGDSPNTQKAIKRDLYTTVVVNSSEDEDEASGNDTPSVIDSVGKSSRLGRAAVVAESDEDSSPLKGRDCPEAMSEDEALETASGNTSMGSTSGDRSDLNMSTDSPLPTIRRQNKVRKAVIESSDEEGSHDGSGESDNHSRMSSKKSASVNSEDETSPQQKNSRKNVIESSDENESYQDFRNENFSDEKQTSRKHLKKNIEGSSAEETSDEEDTNTRQKSAKRYDDEETDDSEEEDSAMSSFINDEEDESGEESDDSEEGETSEEEQEARTTKRGPQKSAFDRLSEDMRTMYKELVQSGRSLLKSCEYEEALANVLQALEICPEPSTQALALTIHKAMEG</sequence>
<accession>A0A210Q823</accession>
<dbReference type="CDD" id="cd18793">
    <property type="entry name" value="SF2_C_SNF"/>
    <property type="match status" value="1"/>
</dbReference>
<feature type="compositionally biased region" description="Basic and acidic residues" evidence="2">
    <location>
        <begin position="849"/>
        <end position="862"/>
    </location>
</feature>
<feature type="compositionally biased region" description="Polar residues" evidence="2">
    <location>
        <begin position="805"/>
        <end position="828"/>
    </location>
</feature>
<dbReference type="OrthoDB" id="413460at2759"/>
<dbReference type="PANTHER" id="PTHR45629:SF7">
    <property type="entry name" value="DNA EXCISION REPAIR PROTEIN ERCC-6-RELATED"/>
    <property type="match status" value="1"/>
</dbReference>
<feature type="compositionally biased region" description="Low complexity" evidence="2">
    <location>
        <begin position="700"/>
        <end position="709"/>
    </location>
</feature>
<feature type="region of interest" description="Disordered" evidence="2">
    <location>
        <begin position="507"/>
        <end position="632"/>
    </location>
</feature>
<comment type="caution">
    <text evidence="4">The sequence shown here is derived from an EMBL/GenBank/DDBJ whole genome shotgun (WGS) entry which is preliminary data.</text>
</comment>
<feature type="region of interest" description="Disordered" evidence="2">
    <location>
        <begin position="687"/>
        <end position="1008"/>
    </location>
</feature>
<organism evidence="4 5">
    <name type="scientific">Mizuhopecten yessoensis</name>
    <name type="common">Japanese scallop</name>
    <name type="synonym">Patinopecten yessoensis</name>
    <dbReference type="NCBI Taxonomy" id="6573"/>
    <lineage>
        <taxon>Eukaryota</taxon>
        <taxon>Metazoa</taxon>
        <taxon>Spiralia</taxon>
        <taxon>Lophotrochozoa</taxon>
        <taxon>Mollusca</taxon>
        <taxon>Bivalvia</taxon>
        <taxon>Autobranchia</taxon>
        <taxon>Pteriomorphia</taxon>
        <taxon>Pectinida</taxon>
        <taxon>Pectinoidea</taxon>
        <taxon>Pectinidae</taxon>
        <taxon>Mizuhopecten</taxon>
    </lineage>
</organism>
<feature type="compositionally biased region" description="Basic and acidic residues" evidence="2">
    <location>
        <begin position="710"/>
        <end position="720"/>
    </location>
</feature>
<feature type="region of interest" description="Disordered" evidence="2">
    <location>
        <begin position="348"/>
        <end position="432"/>
    </location>
</feature>
<feature type="domain" description="Helicase C-terminal" evidence="3">
    <location>
        <begin position="71"/>
        <end position="147"/>
    </location>
</feature>
<feature type="compositionally biased region" description="Acidic residues" evidence="2">
    <location>
        <begin position="948"/>
        <end position="959"/>
    </location>
</feature>
<protein>
    <submittedName>
        <fullName evidence="4">DNA excision repair protein ERCC-6-like</fullName>
    </submittedName>
</protein>
<dbReference type="PANTHER" id="PTHR45629">
    <property type="entry name" value="SNF2/RAD54 FAMILY MEMBER"/>
    <property type="match status" value="1"/>
</dbReference>